<feature type="domain" description="Glycosyltransferase subfamily 4-like N-terminal" evidence="1">
    <location>
        <begin position="13"/>
        <end position="156"/>
    </location>
</feature>
<dbReference type="EMBL" id="CP017703">
    <property type="protein sequence ID" value="ASS89471.1"/>
    <property type="molecule type" value="Genomic_DNA"/>
</dbReference>
<dbReference type="Proteomes" id="UP000214606">
    <property type="component" value="Chromosome"/>
</dbReference>
<dbReference type="Pfam" id="PF13692">
    <property type="entry name" value="Glyco_trans_1_4"/>
    <property type="match status" value="1"/>
</dbReference>
<dbReference type="Pfam" id="PF13439">
    <property type="entry name" value="Glyco_transf_4"/>
    <property type="match status" value="1"/>
</dbReference>
<dbReference type="SUPFAM" id="SSF53756">
    <property type="entry name" value="UDP-Glycosyltransferase/glycogen phosphorylase"/>
    <property type="match status" value="1"/>
</dbReference>
<dbReference type="PANTHER" id="PTHR12526:SF630">
    <property type="entry name" value="GLYCOSYLTRANSFERASE"/>
    <property type="match status" value="1"/>
</dbReference>
<proteinExistence type="predicted"/>
<reference evidence="2 3" key="1">
    <citation type="submission" date="2016-10" db="EMBL/GenBank/DDBJ databases">
        <title>The whole genome sequencing and assembly of Aeribacillus pallidus KCTC3564 strain.</title>
        <authorList>
            <person name="Lee Y.-J."/>
            <person name="Park M.-K."/>
            <person name="Yi H."/>
            <person name="Bahn Y.-S."/>
            <person name="Kim J.F."/>
            <person name="Lee D.-W."/>
        </authorList>
    </citation>
    <scope>NUCLEOTIDE SEQUENCE [LARGE SCALE GENOMIC DNA]</scope>
    <source>
        <strain evidence="2 3">KCTC3564</strain>
    </source>
</reference>
<dbReference type="PANTHER" id="PTHR12526">
    <property type="entry name" value="GLYCOSYLTRANSFERASE"/>
    <property type="match status" value="1"/>
</dbReference>
<sequence>MKITIVGPYPPPYGGISVHIKRMKLFLEKHGVNVIIYNESNSDIVCEKNVRGMKYRYFLLKVPFLKTDIIHFHSINKNVRMLLGFYKIFRKKIILTIHGDSLINQIKSSNIVERTILLKSLKKIDGIVCVNPLTKKQLIGYGMPEKKLHVIPAHINPIERLGDSEAIPKNVWEFINKNKSNFLISANGWIRRYNNEDLYGLDMIVELVKKLNERNIKVFVIFALLGKEQQSKEEREYYEKLKQDINKYQLQDQIYIHEATCTEFYPILKESHLFVRPTNTDGFGVSIAEALYFNIPAIASDVCKRPDGTILFKNRDNEDFFNKVVYVINNYQEVKKAVSNIQKVDNANNLFDLYSNLISYS</sequence>
<gene>
    <name evidence="2" type="ORF">AP3564_03705</name>
</gene>
<evidence type="ECO:0000259" key="1">
    <source>
        <dbReference type="Pfam" id="PF13439"/>
    </source>
</evidence>
<protein>
    <recommendedName>
        <fullName evidence="1">Glycosyltransferase subfamily 4-like N-terminal domain-containing protein</fullName>
    </recommendedName>
</protein>
<name>A0A223E2P8_9BACI</name>
<dbReference type="AlphaFoldDB" id="A0A223E2P8"/>
<dbReference type="CDD" id="cd03801">
    <property type="entry name" value="GT4_PimA-like"/>
    <property type="match status" value="1"/>
</dbReference>
<evidence type="ECO:0000313" key="3">
    <source>
        <dbReference type="Proteomes" id="UP000214606"/>
    </source>
</evidence>
<dbReference type="KEGG" id="apak:AP3564_03705"/>
<dbReference type="RefSeq" id="WP_094244681.1">
    <property type="nucleotide sequence ID" value="NZ_CP017703.1"/>
</dbReference>
<dbReference type="InterPro" id="IPR028098">
    <property type="entry name" value="Glyco_trans_4-like_N"/>
</dbReference>
<evidence type="ECO:0000313" key="2">
    <source>
        <dbReference type="EMBL" id="ASS89471.1"/>
    </source>
</evidence>
<accession>A0A223E2P8</accession>
<organism evidence="2 3">
    <name type="scientific">Aeribacillus pallidus</name>
    <dbReference type="NCBI Taxonomy" id="33936"/>
    <lineage>
        <taxon>Bacteria</taxon>
        <taxon>Bacillati</taxon>
        <taxon>Bacillota</taxon>
        <taxon>Bacilli</taxon>
        <taxon>Bacillales</taxon>
        <taxon>Bacillaceae</taxon>
        <taxon>Aeribacillus</taxon>
    </lineage>
</organism>
<dbReference type="Gene3D" id="3.40.50.2000">
    <property type="entry name" value="Glycogen Phosphorylase B"/>
    <property type="match status" value="2"/>
</dbReference>